<keyword evidence="2" id="KW-1185">Reference proteome</keyword>
<organism evidence="1 2">
    <name type="scientific">Paramuricea clavata</name>
    <name type="common">Red gorgonian</name>
    <name type="synonym">Violescent sea-whip</name>
    <dbReference type="NCBI Taxonomy" id="317549"/>
    <lineage>
        <taxon>Eukaryota</taxon>
        <taxon>Metazoa</taxon>
        <taxon>Cnidaria</taxon>
        <taxon>Anthozoa</taxon>
        <taxon>Octocorallia</taxon>
        <taxon>Malacalcyonacea</taxon>
        <taxon>Plexauridae</taxon>
        <taxon>Paramuricea</taxon>
    </lineage>
</organism>
<proteinExistence type="predicted"/>
<evidence type="ECO:0000313" key="1">
    <source>
        <dbReference type="EMBL" id="CAB4026805.1"/>
    </source>
</evidence>
<protein>
    <submittedName>
        <fullName evidence="1">Uncharacterized protein</fullName>
    </submittedName>
</protein>
<comment type="caution">
    <text evidence="1">The sequence shown here is derived from an EMBL/GenBank/DDBJ whole genome shotgun (WGS) entry which is preliminary data.</text>
</comment>
<dbReference type="EMBL" id="CACRXK020014415">
    <property type="protein sequence ID" value="CAB4026805.1"/>
    <property type="molecule type" value="Genomic_DNA"/>
</dbReference>
<sequence length="113" mass="12719">MALAGAKTKDGISGRNLQLLQRRVINSKDIFNCNTTFRMPSNLWLRSSSSMENDVQSAIRKLEMISRDFPTVPNIATQFAKKAKSELAFFDTDVAVEESLPSKATKRIPKLER</sequence>
<accession>A0A6S7J496</accession>
<dbReference type="AlphaFoldDB" id="A0A6S7J496"/>
<gene>
    <name evidence="1" type="ORF">PACLA_8A078959</name>
</gene>
<name>A0A6S7J496_PARCT</name>
<reference evidence="1" key="1">
    <citation type="submission" date="2020-04" db="EMBL/GenBank/DDBJ databases">
        <authorList>
            <person name="Alioto T."/>
            <person name="Alioto T."/>
            <person name="Gomez Garrido J."/>
        </authorList>
    </citation>
    <scope>NUCLEOTIDE SEQUENCE</scope>
    <source>
        <strain evidence="1">A484AB</strain>
    </source>
</reference>
<evidence type="ECO:0000313" key="2">
    <source>
        <dbReference type="Proteomes" id="UP001152795"/>
    </source>
</evidence>
<dbReference type="Proteomes" id="UP001152795">
    <property type="component" value="Unassembled WGS sequence"/>
</dbReference>